<dbReference type="GO" id="GO:0009234">
    <property type="term" value="P:menaquinone biosynthetic process"/>
    <property type="evidence" value="ECO:0007669"/>
    <property type="project" value="UniProtKB-UniRule"/>
</dbReference>
<comment type="caution">
    <text evidence="5">The sequence shown here is derived from an EMBL/GenBank/DDBJ whole genome shotgun (WGS) entry which is preliminary data.</text>
</comment>
<comment type="function">
    <text evidence="4">Catalyzes the dehydration of chorismate into 3-[(1-carboxyvinyl)oxy]benzoate, a step in the biosynthesis of menaquinone (MK, vitamin K2).</text>
</comment>
<evidence type="ECO:0000313" key="5">
    <source>
        <dbReference type="EMBL" id="PRR74883.1"/>
    </source>
</evidence>
<name>A0A2T0AVZ3_9FIRM</name>
<dbReference type="SUPFAM" id="SSF53850">
    <property type="entry name" value="Periplasmic binding protein-like II"/>
    <property type="match status" value="1"/>
</dbReference>
<dbReference type="GO" id="GO:0016836">
    <property type="term" value="F:hydro-lyase activity"/>
    <property type="evidence" value="ECO:0007669"/>
    <property type="project" value="UniProtKB-UniRule"/>
</dbReference>
<dbReference type="Pfam" id="PF02621">
    <property type="entry name" value="VitK2_biosynth"/>
    <property type="match status" value="1"/>
</dbReference>
<keyword evidence="3 4" id="KW-0456">Lyase</keyword>
<reference evidence="5 6" key="1">
    <citation type="submission" date="2018-03" db="EMBL/GenBank/DDBJ databases">
        <title>Genome sequence of Moorella humiferrea DSM 23265.</title>
        <authorList>
            <person name="Poehlein A."/>
            <person name="Daniel R."/>
        </authorList>
    </citation>
    <scope>NUCLEOTIDE SEQUENCE [LARGE SCALE GENOMIC DNA]</scope>
    <source>
        <strain evidence="5 6">DSM 23265</strain>
    </source>
</reference>
<dbReference type="UniPathway" id="UPA00079"/>
<proteinExistence type="inferred from homology"/>
<keyword evidence="2 4" id="KW-0474">Menaquinone biosynthesis</keyword>
<dbReference type="InterPro" id="IPR003773">
    <property type="entry name" value="Menaquinone_biosynth"/>
</dbReference>
<comment type="catalytic activity">
    <reaction evidence="4">
        <text>chorismate = 3-[(1-carboxyvinyl)-oxy]benzoate + H2O</text>
        <dbReference type="Rhea" id="RHEA:40051"/>
        <dbReference type="ChEBI" id="CHEBI:15377"/>
        <dbReference type="ChEBI" id="CHEBI:29748"/>
        <dbReference type="ChEBI" id="CHEBI:76981"/>
        <dbReference type="EC" id="4.2.1.151"/>
    </reaction>
</comment>
<dbReference type="Proteomes" id="UP000238415">
    <property type="component" value="Unassembled WGS sequence"/>
</dbReference>
<protein>
    <recommendedName>
        <fullName evidence="4">Chorismate dehydratase</fullName>
        <ecNumber evidence="4">4.2.1.151</ecNumber>
    </recommendedName>
    <alternativeName>
        <fullName evidence="4">Menaquinone biosynthetic enzyme MqnA</fullName>
    </alternativeName>
</protein>
<dbReference type="EMBL" id="PVXM01000006">
    <property type="protein sequence ID" value="PRR74883.1"/>
    <property type="molecule type" value="Genomic_DNA"/>
</dbReference>
<dbReference type="EC" id="4.2.1.151" evidence="4"/>
<accession>A0A2T0AVZ3</accession>
<evidence type="ECO:0000256" key="3">
    <source>
        <dbReference type="ARBA" id="ARBA00023239"/>
    </source>
</evidence>
<dbReference type="PANTHER" id="PTHR37690:SF1">
    <property type="entry name" value="CHORISMATE DEHYDRATASE"/>
    <property type="match status" value="1"/>
</dbReference>
<keyword evidence="6" id="KW-1185">Reference proteome</keyword>
<dbReference type="RefSeq" id="WP_106004619.1">
    <property type="nucleotide sequence ID" value="NZ_CP136419.1"/>
</dbReference>
<dbReference type="CDD" id="cd13634">
    <property type="entry name" value="PBP2_Sco4506"/>
    <property type="match status" value="1"/>
</dbReference>
<evidence type="ECO:0000256" key="2">
    <source>
        <dbReference type="ARBA" id="ARBA00022428"/>
    </source>
</evidence>
<comment type="pathway">
    <text evidence="1 4">Quinol/quinone metabolism; menaquinone biosynthesis.</text>
</comment>
<dbReference type="AlphaFoldDB" id="A0A2T0AVZ3"/>
<dbReference type="OrthoDB" id="9810112at2"/>
<evidence type="ECO:0000256" key="1">
    <source>
        <dbReference type="ARBA" id="ARBA00004863"/>
    </source>
</evidence>
<dbReference type="InterPro" id="IPR030868">
    <property type="entry name" value="MqnA"/>
</dbReference>
<organism evidence="5 6">
    <name type="scientific">Neomoorella humiferrea</name>
    <dbReference type="NCBI Taxonomy" id="676965"/>
    <lineage>
        <taxon>Bacteria</taxon>
        <taxon>Bacillati</taxon>
        <taxon>Bacillota</taxon>
        <taxon>Clostridia</taxon>
        <taxon>Neomoorellales</taxon>
        <taxon>Neomoorellaceae</taxon>
        <taxon>Neomoorella</taxon>
    </lineage>
</organism>
<comment type="similarity">
    <text evidence="4">Belongs to the MqnA/MqnD family. MqnA subfamily.</text>
</comment>
<dbReference type="PANTHER" id="PTHR37690">
    <property type="entry name" value="CHORISMATE DEHYDRATASE"/>
    <property type="match status" value="1"/>
</dbReference>
<gene>
    <name evidence="4 5" type="primary">mqnA</name>
    <name evidence="5" type="ORF">MOHU_03810</name>
</gene>
<sequence length="286" mass="31760">MDRPRLGRVSYLNCLPLFYPIEAGRVSVPAKIVAAHPAVLNAAFRRGELEVTAVSSLAYGQFAGEALVLPGLSISCRGRVGSVLLASRLPAEDLEGRPLSLTPYSATSVVLLRILMKRWYGVTPTYFTRPAGSLPEWEGPDALLTIGDEALQIARSGRFPHIYDLGEEWLRFAGKPMVFALWVVRKDFAAENPDKLAAIWRALQKAKAWSREHPGALAAAGAGRLEVEPEFVEDYFALLNYDLEWPHLEGLLAFYRLAHMDGFLTHPVTIEIWGGERDRSYRLQSA</sequence>
<dbReference type="HAMAP" id="MF_00995">
    <property type="entry name" value="MqnA"/>
    <property type="match status" value="1"/>
</dbReference>
<dbReference type="Gene3D" id="3.40.190.10">
    <property type="entry name" value="Periplasmic binding protein-like II"/>
    <property type="match status" value="2"/>
</dbReference>
<evidence type="ECO:0000313" key="6">
    <source>
        <dbReference type="Proteomes" id="UP000238415"/>
    </source>
</evidence>
<evidence type="ECO:0000256" key="4">
    <source>
        <dbReference type="HAMAP-Rule" id="MF_00995"/>
    </source>
</evidence>